<proteinExistence type="predicted"/>
<dbReference type="RefSeq" id="WP_079586503.1">
    <property type="nucleotide sequence ID" value="NZ_FNTI01000001.1"/>
</dbReference>
<organism evidence="2 3">
    <name type="scientific">Bradyrhizobium lablabi</name>
    <dbReference type="NCBI Taxonomy" id="722472"/>
    <lineage>
        <taxon>Bacteria</taxon>
        <taxon>Pseudomonadati</taxon>
        <taxon>Pseudomonadota</taxon>
        <taxon>Alphaproteobacteria</taxon>
        <taxon>Hyphomicrobiales</taxon>
        <taxon>Nitrobacteraceae</taxon>
        <taxon>Bradyrhizobium</taxon>
    </lineage>
</organism>
<sequence length="138" mass="15307">MMRNLVTGILLLFTTSAIAGNNSGFEMGGRYARFDPVVSQHNQSGELFRIKGHCQSSCTLFLAIRNVCIEPSATLLFHSAHDDRGNPSPARTEHMLAAYNASLRNYVTSHHYLDTLEFHSISGGDMIRKFGYRACPKA</sequence>
<keyword evidence="1" id="KW-0732">Signal</keyword>
<dbReference type="Proteomes" id="UP000183208">
    <property type="component" value="Unassembled WGS sequence"/>
</dbReference>
<protein>
    <submittedName>
        <fullName evidence="2">Uncharacterized protein</fullName>
    </submittedName>
</protein>
<reference evidence="2 3" key="1">
    <citation type="submission" date="2016-10" db="EMBL/GenBank/DDBJ databases">
        <authorList>
            <person name="de Groot N.N."/>
        </authorList>
    </citation>
    <scope>NUCLEOTIDE SEQUENCE [LARGE SCALE GENOMIC DNA]</scope>
    <source>
        <strain evidence="2 3">GAS522</strain>
    </source>
</reference>
<feature type="chain" id="PRO_5030031858" evidence="1">
    <location>
        <begin position="20"/>
        <end position="138"/>
    </location>
</feature>
<evidence type="ECO:0000256" key="1">
    <source>
        <dbReference type="SAM" id="SignalP"/>
    </source>
</evidence>
<evidence type="ECO:0000313" key="2">
    <source>
        <dbReference type="EMBL" id="SED85557.1"/>
    </source>
</evidence>
<name>A0A1M7DQ13_9BRAD</name>
<dbReference type="EMBL" id="FNTI01000001">
    <property type="protein sequence ID" value="SED85557.1"/>
    <property type="molecule type" value="Genomic_DNA"/>
</dbReference>
<dbReference type="OrthoDB" id="7774376at2"/>
<feature type="signal peptide" evidence="1">
    <location>
        <begin position="1"/>
        <end position="19"/>
    </location>
</feature>
<accession>A0A1M7DQ13</accession>
<dbReference type="AlphaFoldDB" id="A0A1M7DQ13"/>
<gene>
    <name evidence="2" type="ORF">SAMN05444171_5410</name>
</gene>
<evidence type="ECO:0000313" key="3">
    <source>
        <dbReference type="Proteomes" id="UP000183208"/>
    </source>
</evidence>